<evidence type="ECO:0000313" key="5">
    <source>
        <dbReference type="EMBL" id="TNN10434.1"/>
    </source>
</evidence>
<accession>A0A4Z2D1T0</accession>
<dbReference type="PANTHER" id="PTHR48025">
    <property type="entry name" value="OS02G0815200 PROTEIN"/>
    <property type="match status" value="1"/>
</dbReference>
<dbReference type="GO" id="GO:0010629">
    <property type="term" value="P:negative regulation of gene expression"/>
    <property type="evidence" value="ECO:0007669"/>
    <property type="project" value="UniProtKB-ARBA"/>
</dbReference>
<dbReference type="GO" id="GO:1990904">
    <property type="term" value="C:ribonucleoprotein complex"/>
    <property type="evidence" value="ECO:0007669"/>
    <property type="project" value="InterPro"/>
</dbReference>
<evidence type="ECO:0000256" key="1">
    <source>
        <dbReference type="ARBA" id="ARBA00022737"/>
    </source>
</evidence>
<organism evidence="5 6">
    <name type="scientific">Schistosoma japonicum</name>
    <name type="common">Blood fluke</name>
    <dbReference type="NCBI Taxonomy" id="6182"/>
    <lineage>
        <taxon>Eukaryota</taxon>
        <taxon>Metazoa</taxon>
        <taxon>Spiralia</taxon>
        <taxon>Lophotrochozoa</taxon>
        <taxon>Platyhelminthes</taxon>
        <taxon>Trematoda</taxon>
        <taxon>Digenea</taxon>
        <taxon>Strigeidida</taxon>
        <taxon>Schistosomatoidea</taxon>
        <taxon>Schistosomatidae</taxon>
        <taxon>Schistosoma</taxon>
    </lineage>
</organism>
<dbReference type="STRING" id="6182.A0A4Z2D1T0"/>
<dbReference type="PRINTS" id="PR00961">
    <property type="entry name" value="HUDSXLRNA"/>
</dbReference>
<evidence type="ECO:0000256" key="2">
    <source>
        <dbReference type="ARBA" id="ARBA00022884"/>
    </source>
</evidence>
<dbReference type="OrthoDB" id="266020at2759"/>
<feature type="domain" description="RRM" evidence="4">
    <location>
        <begin position="42"/>
        <end position="120"/>
    </location>
</feature>
<dbReference type="AlphaFoldDB" id="A0A4Z2D1T0"/>
<dbReference type="InterPro" id="IPR002343">
    <property type="entry name" value="Hud_Sxl_RNA"/>
</dbReference>
<keyword evidence="6" id="KW-1185">Reference proteome</keyword>
<dbReference type="PANTHER" id="PTHR48025:SF1">
    <property type="entry name" value="RRM DOMAIN-CONTAINING PROTEIN"/>
    <property type="match status" value="1"/>
</dbReference>
<proteinExistence type="predicted"/>
<reference evidence="5 6" key="1">
    <citation type="submission" date="2019-03" db="EMBL/GenBank/DDBJ databases">
        <title>An improved genome assembly of the fluke Schistosoma japonicum.</title>
        <authorList>
            <person name="Hu W."/>
            <person name="Luo F."/>
            <person name="Yin M."/>
            <person name="Mo X."/>
            <person name="Sun C."/>
            <person name="Wu Q."/>
            <person name="Zhu B."/>
            <person name="Xiang M."/>
            <person name="Wang J."/>
            <person name="Wang Y."/>
            <person name="Zhang T."/>
            <person name="Xu B."/>
            <person name="Zheng H."/>
            <person name="Feng Z."/>
        </authorList>
    </citation>
    <scope>NUCLEOTIDE SEQUENCE [LARGE SCALE GENOMIC DNA]</scope>
    <source>
        <strain evidence="5">HuSjv2</strain>
        <tissue evidence="5">Worms</tissue>
    </source>
</reference>
<protein>
    <submittedName>
        <fullName evidence="5">ELAV-like protein</fullName>
    </submittedName>
</protein>
<dbReference type="Gene3D" id="3.30.70.330">
    <property type="match status" value="3"/>
</dbReference>
<dbReference type="SUPFAM" id="SSF54928">
    <property type="entry name" value="RNA-binding domain, RBD"/>
    <property type="match status" value="3"/>
</dbReference>
<evidence type="ECO:0000313" key="6">
    <source>
        <dbReference type="Proteomes" id="UP000311919"/>
    </source>
</evidence>
<dbReference type="CDD" id="cd00590">
    <property type="entry name" value="RRM_SF"/>
    <property type="match status" value="1"/>
</dbReference>
<dbReference type="EMBL" id="SKCS01000359">
    <property type="protein sequence ID" value="TNN10434.1"/>
    <property type="molecule type" value="Genomic_DNA"/>
</dbReference>
<evidence type="ECO:0000259" key="4">
    <source>
        <dbReference type="PROSITE" id="PS50102"/>
    </source>
</evidence>
<comment type="caution">
    <text evidence="5">The sequence shown here is derived from an EMBL/GenBank/DDBJ whole genome shotgun (WGS) entry which is preliminary data.</text>
</comment>
<dbReference type="GO" id="GO:0009967">
    <property type="term" value="P:positive regulation of signal transduction"/>
    <property type="evidence" value="ECO:0007669"/>
    <property type="project" value="UniProtKB-ARBA"/>
</dbReference>
<feature type="domain" description="RRM" evidence="4">
    <location>
        <begin position="128"/>
        <end position="210"/>
    </location>
</feature>
<feature type="domain" description="RRM" evidence="4">
    <location>
        <begin position="424"/>
        <end position="501"/>
    </location>
</feature>
<dbReference type="GO" id="GO:0003729">
    <property type="term" value="F:mRNA binding"/>
    <property type="evidence" value="ECO:0007669"/>
    <property type="project" value="TreeGrafter"/>
</dbReference>
<sequence>MYTKMYIIKTDYNSVCLLYFTFYLKNNVSYISAAEMVVYHDRNLIINYIPTSITDADLTNLFSSVGTIKTCRIIRDRNSGSSFGFGFCEYEDSCSAHKAITRFNGYRIADKVLKVSLAKLQGRLCQSSNLYVKNFPPTLTEDDLAAEFGQFGRVIQCRILRDHDTNVSKGSAYVLFENSVDAEAAKRSLDAHIWPGSSDNQTLSIKFTTPPYRQSANSTKSKNNFRRPFVQQQHLGNDCFNGQLSTHLSSHTKTSVSDVYTPSCPQLPYMSNNLCAALAQSVQGSLLQSPTVQPQINPQNLLWSGDYPNNEYQNPVPALTVASGYLTPYFYPQQPYPNLWLPLQQNYLNQIPLNTLCTNQLESYGNSVQGCPIFTKVQNTFYPTPNQPKANLPTKVSDPICKQTNESPYFGRPKSTKIDKGESTSVYIYNIGNMTEAQMFVLFSQFGPVLNVSIPRDYKTNSSRNFGFVTFSNFQSAQNAIDVMNGSVLSGRRLQVSFRQSKGKWIKFGNPSNGSTLEKPVSKQNGDVLDSGCHSPQLSSEKLDVTNVLPSTNLQVSETVETLANLNIANGNNIAASKI</sequence>
<dbReference type="InterPro" id="IPR012677">
    <property type="entry name" value="Nucleotide-bd_a/b_plait_sf"/>
</dbReference>
<dbReference type="Pfam" id="PF00076">
    <property type="entry name" value="RRM_1"/>
    <property type="match status" value="3"/>
</dbReference>
<evidence type="ECO:0000256" key="3">
    <source>
        <dbReference type="PROSITE-ProRule" id="PRU00176"/>
    </source>
</evidence>
<keyword evidence="1" id="KW-0677">Repeat</keyword>
<keyword evidence="2 3" id="KW-0694">RNA-binding</keyword>
<gene>
    <name evidence="5" type="ORF">EWB00_005383</name>
</gene>
<dbReference type="FunFam" id="3.30.70.330:FF:000383">
    <property type="entry name" value="Sex lethal, isoform D"/>
    <property type="match status" value="2"/>
</dbReference>
<dbReference type="SMART" id="SM00360">
    <property type="entry name" value="RRM"/>
    <property type="match status" value="3"/>
</dbReference>
<dbReference type="InterPro" id="IPR000504">
    <property type="entry name" value="RRM_dom"/>
</dbReference>
<dbReference type="PROSITE" id="PS50102">
    <property type="entry name" value="RRM"/>
    <property type="match status" value="3"/>
</dbReference>
<dbReference type="Proteomes" id="UP000311919">
    <property type="component" value="Unassembled WGS sequence"/>
</dbReference>
<name>A0A4Z2D1T0_SCHJA</name>
<dbReference type="InterPro" id="IPR050502">
    <property type="entry name" value="Euk_RNA-bind_prot"/>
</dbReference>
<dbReference type="InterPro" id="IPR035979">
    <property type="entry name" value="RBD_domain_sf"/>
</dbReference>
<dbReference type="GO" id="GO:0005737">
    <property type="term" value="C:cytoplasm"/>
    <property type="evidence" value="ECO:0007669"/>
    <property type="project" value="UniProtKB-ARBA"/>
</dbReference>